<dbReference type="SMART" id="SM00856">
    <property type="entry name" value="PMEI"/>
    <property type="match status" value="1"/>
</dbReference>
<dbReference type="GO" id="GO:0042545">
    <property type="term" value="P:cell wall modification"/>
    <property type="evidence" value="ECO:0007669"/>
    <property type="project" value="UniProtKB-UniRule"/>
</dbReference>
<comment type="caution">
    <text evidence="12">The sequence shown here is derived from an EMBL/GenBank/DDBJ whole genome shotgun (WGS) entry which is preliminary data.</text>
</comment>
<evidence type="ECO:0000259" key="11">
    <source>
        <dbReference type="SMART" id="SM00856"/>
    </source>
</evidence>
<evidence type="ECO:0000256" key="2">
    <source>
        <dbReference type="ARBA" id="ARBA00005184"/>
    </source>
</evidence>
<feature type="active site" evidence="8">
    <location>
        <position position="449"/>
    </location>
</feature>
<keyword evidence="10" id="KW-0812">Transmembrane</keyword>
<comment type="subcellular location">
    <subcellularLocation>
        <location evidence="1">Secreted</location>
        <location evidence="1">Cell wall</location>
    </subcellularLocation>
</comment>
<dbReference type="Pfam" id="PF01095">
    <property type="entry name" value="Pectinesterase"/>
    <property type="match status" value="2"/>
</dbReference>
<dbReference type="InterPro" id="IPR000070">
    <property type="entry name" value="Pectinesterase_cat"/>
</dbReference>
<keyword evidence="10" id="KW-0472">Membrane</keyword>
<dbReference type="GO" id="GO:0045490">
    <property type="term" value="P:pectin catabolic process"/>
    <property type="evidence" value="ECO:0007669"/>
    <property type="project" value="UniProtKB-UniRule"/>
</dbReference>
<evidence type="ECO:0000313" key="13">
    <source>
        <dbReference type="Proteomes" id="UP001162972"/>
    </source>
</evidence>
<dbReference type="GO" id="GO:0004857">
    <property type="term" value="F:enzyme inhibitor activity"/>
    <property type="evidence" value="ECO:0007669"/>
    <property type="project" value="InterPro"/>
</dbReference>
<evidence type="ECO:0000256" key="10">
    <source>
        <dbReference type="SAM" id="Phobius"/>
    </source>
</evidence>
<evidence type="ECO:0000256" key="3">
    <source>
        <dbReference type="ARBA" id="ARBA00006027"/>
    </source>
</evidence>
<comment type="similarity">
    <text evidence="4">In the C-terminal section; belongs to the pectinesterase family.</text>
</comment>
<dbReference type="NCBIfam" id="TIGR01614">
    <property type="entry name" value="PME_inhib"/>
    <property type="match status" value="1"/>
</dbReference>
<gene>
    <name evidence="12" type="ORF">OIU84_006795</name>
</gene>
<evidence type="ECO:0000256" key="1">
    <source>
        <dbReference type="ARBA" id="ARBA00004191"/>
    </source>
</evidence>
<evidence type="ECO:0000256" key="7">
    <source>
        <dbReference type="ARBA" id="ARBA00023085"/>
    </source>
</evidence>
<dbReference type="EC" id="3.1.1.11" evidence="9"/>
<dbReference type="PANTHER" id="PTHR31707">
    <property type="entry name" value="PECTINESTERASE"/>
    <property type="match status" value="1"/>
</dbReference>
<evidence type="ECO:0000256" key="5">
    <source>
        <dbReference type="ARBA" id="ARBA00022512"/>
    </source>
</evidence>
<dbReference type="Pfam" id="PF04043">
    <property type="entry name" value="PMEI"/>
    <property type="match status" value="1"/>
</dbReference>
<proteinExistence type="inferred from homology"/>
<dbReference type="CDD" id="cd15798">
    <property type="entry name" value="PMEI-like_3"/>
    <property type="match status" value="1"/>
</dbReference>
<reference evidence="12 13" key="1">
    <citation type="journal article" date="2023" name="Int. J. Mol. Sci.">
        <title>De Novo Assembly and Annotation of 11 Diverse Shrub Willow (Salix) Genomes Reveals Novel Gene Organization in Sex-Linked Regions.</title>
        <authorList>
            <person name="Hyden B."/>
            <person name="Feng K."/>
            <person name="Yates T.B."/>
            <person name="Jawdy S."/>
            <person name="Cereghino C."/>
            <person name="Smart L.B."/>
            <person name="Muchero W."/>
        </authorList>
    </citation>
    <scope>NUCLEOTIDE SEQUENCE [LARGE SCALE GENOMIC DNA]</scope>
    <source>
        <tissue evidence="12">Shoot tip</tissue>
    </source>
</reference>
<dbReference type="Proteomes" id="UP001162972">
    <property type="component" value="Chromosome 5"/>
</dbReference>
<dbReference type="InterPro" id="IPR012334">
    <property type="entry name" value="Pectin_lyas_fold"/>
</dbReference>
<feature type="domain" description="Pectinesterase inhibitor" evidence="11">
    <location>
        <begin position="56"/>
        <end position="208"/>
    </location>
</feature>
<comment type="similarity">
    <text evidence="3">In the N-terminal section; belongs to the PMEI family.</text>
</comment>
<dbReference type="Gene3D" id="2.160.20.10">
    <property type="entry name" value="Single-stranded right-handed beta-helix, Pectin lyase-like"/>
    <property type="match status" value="1"/>
</dbReference>
<dbReference type="SUPFAM" id="SSF51126">
    <property type="entry name" value="Pectin lyase-like"/>
    <property type="match status" value="1"/>
</dbReference>
<comment type="pathway">
    <text evidence="2 9">Glycan metabolism; pectin degradation; 2-dehydro-3-deoxy-D-gluconate from pectin: step 1/5.</text>
</comment>
<dbReference type="FunFam" id="1.20.140.40:FF:000001">
    <property type="entry name" value="Pectinesterase"/>
    <property type="match status" value="1"/>
</dbReference>
<dbReference type="InterPro" id="IPR006501">
    <property type="entry name" value="Pectinesterase_inhib_dom"/>
</dbReference>
<evidence type="ECO:0000256" key="9">
    <source>
        <dbReference type="RuleBase" id="RU000589"/>
    </source>
</evidence>
<comment type="catalytic activity">
    <reaction evidence="9">
        <text>[(1-&gt;4)-alpha-D-galacturonosyl methyl ester](n) + n H2O = [(1-&gt;4)-alpha-D-galacturonosyl](n) + n methanol + n H(+)</text>
        <dbReference type="Rhea" id="RHEA:22380"/>
        <dbReference type="Rhea" id="RHEA-COMP:14570"/>
        <dbReference type="Rhea" id="RHEA-COMP:14573"/>
        <dbReference type="ChEBI" id="CHEBI:15377"/>
        <dbReference type="ChEBI" id="CHEBI:15378"/>
        <dbReference type="ChEBI" id="CHEBI:17790"/>
        <dbReference type="ChEBI" id="CHEBI:140522"/>
        <dbReference type="ChEBI" id="CHEBI:140523"/>
        <dbReference type="EC" id="3.1.1.11"/>
    </reaction>
</comment>
<dbReference type="GO" id="GO:0030599">
    <property type="term" value="F:pectinesterase activity"/>
    <property type="evidence" value="ECO:0007669"/>
    <property type="project" value="UniProtKB-UniRule"/>
</dbReference>
<evidence type="ECO:0000313" key="12">
    <source>
        <dbReference type="EMBL" id="KAJ6414052.1"/>
    </source>
</evidence>
<keyword evidence="5" id="KW-0964">Secreted</keyword>
<keyword evidence="6 9" id="KW-0378">Hydrolase</keyword>
<evidence type="ECO:0000256" key="8">
    <source>
        <dbReference type="PROSITE-ProRule" id="PRU10040"/>
    </source>
</evidence>
<dbReference type="EMBL" id="JAPFFJ010000013">
    <property type="protein sequence ID" value="KAJ6414052.1"/>
    <property type="molecule type" value="Genomic_DNA"/>
</dbReference>
<dbReference type="AlphaFoldDB" id="A0AAD6K156"/>
<evidence type="ECO:0000256" key="6">
    <source>
        <dbReference type="ARBA" id="ARBA00022801"/>
    </source>
</evidence>
<sequence length="636" mass="70555">MSHGDDSKRKRIAVIGISSFLLVAMVVAVTVGVGLNKGSNEDVNGSNLKSTKQVSASVKAVKAICQPTDYRKTCEETLQNAAGNTTDPRELIKIAFKIAEKHINEASKKSAVLEELSKDPRTRGALQSCKELMNMSVDELKQSLDKVTDFDITALEKLMEDVQTWLSASITYQETCLDGFQNTTTNAGDEMKKGLKLSMELSTNLLAIVAGISSAIPSLESLGQRRLLQDDLPVLGHGDQLFPAWADIGKRRLLAEPASKIKADIVVAKDGSGDFSTIREALLHVPSKSNGTFVLYVKAGIYQEYIEFNKSMTNLMLIGDGMETTRIVGNKNFVDGVNTYHTATVGTYIKPGLYFKTLHIILPKSNSYVLELILQIALVASVVVGDNFVAKNIGFENNAGAIKHQAVALRVSADYAIFYNCSMDGHQDTLYTHTKRQFYRDCSISGTIDFVFGDASVVFQNCKFLIRKPLENQQCIVTAQGRKMRRQPSAIVIQNSTITAHPDLFPERKLFKSYLGRPWKEFSRTIIMESFIDDVIQPDGWLPWLGTFGLKTCWYTEFNNYGPGSSKVARVKWNGIKTIDRQHAMDFTPERFFKGGAWIKATGIPVHTFLGQKMISSIGEGIDLRVFFPFSSYIFS</sequence>
<organism evidence="12 13">
    <name type="scientific">Salix udensis</name>
    <dbReference type="NCBI Taxonomy" id="889485"/>
    <lineage>
        <taxon>Eukaryota</taxon>
        <taxon>Viridiplantae</taxon>
        <taxon>Streptophyta</taxon>
        <taxon>Embryophyta</taxon>
        <taxon>Tracheophyta</taxon>
        <taxon>Spermatophyta</taxon>
        <taxon>Magnoliopsida</taxon>
        <taxon>eudicotyledons</taxon>
        <taxon>Gunneridae</taxon>
        <taxon>Pentapetalae</taxon>
        <taxon>rosids</taxon>
        <taxon>fabids</taxon>
        <taxon>Malpighiales</taxon>
        <taxon>Salicaceae</taxon>
        <taxon>Saliceae</taxon>
        <taxon>Salix</taxon>
    </lineage>
</organism>
<dbReference type="InterPro" id="IPR035513">
    <property type="entry name" value="Invertase/methylesterase_inhib"/>
</dbReference>
<keyword evidence="7 9" id="KW-0063">Aspartyl esterase</keyword>
<feature type="transmembrane region" description="Helical" evidence="10">
    <location>
        <begin position="12"/>
        <end position="35"/>
    </location>
</feature>
<dbReference type="PROSITE" id="PS00503">
    <property type="entry name" value="PECTINESTERASE_2"/>
    <property type="match status" value="1"/>
</dbReference>
<dbReference type="SUPFAM" id="SSF101148">
    <property type="entry name" value="Plant invertase/pectin methylesterase inhibitor"/>
    <property type="match status" value="1"/>
</dbReference>
<dbReference type="Gene3D" id="1.20.140.40">
    <property type="entry name" value="Invertase/pectin methylesterase inhibitor family protein"/>
    <property type="match status" value="1"/>
</dbReference>
<keyword evidence="13" id="KW-1185">Reference proteome</keyword>
<dbReference type="InterPro" id="IPR033131">
    <property type="entry name" value="Pectinesterase_Asp_AS"/>
</dbReference>
<protein>
    <recommendedName>
        <fullName evidence="9">Pectinesterase</fullName>
        <ecNumber evidence="9">3.1.1.11</ecNumber>
    </recommendedName>
</protein>
<keyword evidence="5" id="KW-0134">Cell wall</keyword>
<dbReference type="InterPro" id="IPR011050">
    <property type="entry name" value="Pectin_lyase_fold/virulence"/>
</dbReference>
<evidence type="ECO:0000256" key="4">
    <source>
        <dbReference type="ARBA" id="ARBA00007786"/>
    </source>
</evidence>
<keyword evidence="10" id="KW-1133">Transmembrane helix</keyword>
<name>A0AAD6K156_9ROSI</name>
<accession>A0AAD6K156</accession>